<organism evidence="3 4">
    <name type="scientific">Phaseolus coccineus</name>
    <name type="common">Scarlet runner bean</name>
    <name type="synonym">Phaseolus multiflorus</name>
    <dbReference type="NCBI Taxonomy" id="3886"/>
    <lineage>
        <taxon>Eukaryota</taxon>
        <taxon>Viridiplantae</taxon>
        <taxon>Streptophyta</taxon>
        <taxon>Embryophyta</taxon>
        <taxon>Tracheophyta</taxon>
        <taxon>Spermatophyta</taxon>
        <taxon>Magnoliopsida</taxon>
        <taxon>eudicotyledons</taxon>
        <taxon>Gunneridae</taxon>
        <taxon>Pentapetalae</taxon>
        <taxon>rosids</taxon>
        <taxon>fabids</taxon>
        <taxon>Fabales</taxon>
        <taxon>Fabaceae</taxon>
        <taxon>Papilionoideae</taxon>
        <taxon>50 kb inversion clade</taxon>
        <taxon>NPAAA clade</taxon>
        <taxon>indigoferoid/millettioid clade</taxon>
        <taxon>Phaseoleae</taxon>
        <taxon>Phaseolus</taxon>
    </lineage>
</organism>
<feature type="transmembrane region" description="Helical" evidence="2">
    <location>
        <begin position="595"/>
        <end position="616"/>
    </location>
</feature>
<feature type="transmembrane region" description="Helical" evidence="2">
    <location>
        <begin position="520"/>
        <end position="539"/>
    </location>
</feature>
<feature type="transmembrane region" description="Helical" evidence="2">
    <location>
        <begin position="623"/>
        <end position="645"/>
    </location>
</feature>
<accession>A0AAN9LIC1</accession>
<name>A0AAN9LIC1_PHACN</name>
<dbReference type="Proteomes" id="UP001374584">
    <property type="component" value="Unassembled WGS sequence"/>
</dbReference>
<dbReference type="EMBL" id="JAYMYR010000011">
    <property type="protein sequence ID" value="KAK7333938.1"/>
    <property type="molecule type" value="Genomic_DNA"/>
</dbReference>
<dbReference type="AlphaFoldDB" id="A0AAN9LIC1"/>
<keyword evidence="2" id="KW-0472">Membrane</keyword>
<evidence type="ECO:0000313" key="3">
    <source>
        <dbReference type="EMBL" id="KAK7333938.1"/>
    </source>
</evidence>
<proteinExistence type="predicted"/>
<comment type="caution">
    <text evidence="3">The sequence shown here is derived from an EMBL/GenBank/DDBJ whole genome shotgun (WGS) entry which is preliminary data.</text>
</comment>
<keyword evidence="2" id="KW-1133">Transmembrane helix</keyword>
<dbReference type="PANTHER" id="PTHR34553">
    <property type="entry name" value="OS05G0597400 PROTEIN"/>
    <property type="match status" value="1"/>
</dbReference>
<protein>
    <submittedName>
        <fullName evidence="3">Uncharacterized protein</fullName>
    </submittedName>
</protein>
<dbReference type="PANTHER" id="PTHR34553:SF4">
    <property type="entry name" value="G1_S-SPECIFIC CYCLIN-E PROTEIN"/>
    <property type="match status" value="1"/>
</dbReference>
<feature type="transmembrane region" description="Helical" evidence="2">
    <location>
        <begin position="454"/>
        <end position="472"/>
    </location>
</feature>
<keyword evidence="2" id="KW-0812">Transmembrane</keyword>
<evidence type="ECO:0000313" key="4">
    <source>
        <dbReference type="Proteomes" id="UP001374584"/>
    </source>
</evidence>
<feature type="transmembrane region" description="Helical" evidence="2">
    <location>
        <begin position="430"/>
        <end position="447"/>
    </location>
</feature>
<feature type="transmembrane region" description="Helical" evidence="2">
    <location>
        <begin position="680"/>
        <end position="702"/>
    </location>
</feature>
<reference evidence="3 4" key="1">
    <citation type="submission" date="2024-01" db="EMBL/GenBank/DDBJ databases">
        <title>The genomes of 5 underutilized Papilionoideae crops provide insights into root nodulation and disease resistanc.</title>
        <authorList>
            <person name="Jiang F."/>
        </authorList>
    </citation>
    <scope>NUCLEOTIDE SEQUENCE [LARGE SCALE GENOMIC DNA]</scope>
    <source>
        <strain evidence="3">JINMINGXINNONG_FW02</strain>
        <tissue evidence="3">Leaves</tissue>
    </source>
</reference>
<evidence type="ECO:0000256" key="1">
    <source>
        <dbReference type="SAM" id="MobiDB-lite"/>
    </source>
</evidence>
<evidence type="ECO:0000256" key="2">
    <source>
        <dbReference type="SAM" id="Phobius"/>
    </source>
</evidence>
<keyword evidence="4" id="KW-1185">Reference proteome</keyword>
<feature type="region of interest" description="Disordered" evidence="1">
    <location>
        <begin position="310"/>
        <end position="329"/>
    </location>
</feature>
<feature type="transmembrane region" description="Helical" evidence="2">
    <location>
        <begin position="551"/>
        <end position="575"/>
    </location>
</feature>
<sequence length="751" mass="85927">MKLLAPGSIGFRSCSFSWKTHFSGPLSTSVLVGNLEKKVLVIRRGWRVLFILMGKGDGGRCIFSLTSLQIGDLQSYFADLSLFLANDSKKMYILVDNRPWLTDLGSRGIHIWQLMVTKSRLSPFAYSKARRERKEGKEVCPQSSSSNPKKFMRWFSLIEAVVLSKKRALLPVKNLRNSLQLSSELHRTLYGFIVFEVAWTSVRGINYYNELQTDTSLAIEAKLMKRWEFDSIAQAASCMSSWFSGTPSEQMLLKEHLDSASGEIFYDASEDFSGDVSIDDDNNDDDSVYRNVTVEDTLGTNFAVYSDDPEETADMLHTPPPSGPNKRRKLMNSFSAGVETDSYSAAEIDDSFDYSTSSCFSDDTAEANQDDSVETIQDDSVETTKEDAVKATQYSDVLLLFRFDDHDLPFKLREIIVSDLRLLTLLEAGLPSWVIFLQSYPVLCNLYRPWMCPLARLLYVLISFVTVLIGFYDLYKNVPVLKVTASRICGPLLDWIETWEMVSRVKYLGTMLFLHNFQKAVRWFLAFSHAMRSFFSVLVQPLVESLVEIFGFLLPSLKFLFEIAESIFSVIWLVVDTSFDIVGNVLELLFSPFWFVFNVVWGIATCILYPLFWVLWELLYAPVRLVLMIFSFVHSTCSYICNTFGNMWQFVSSIFQFAASSEATVSASEVSMWRTLWNDLFSQIFRALKSIVYGFVAFFTACNRHRLSIYNHVQEFIRRLYRTCQRSRQHNSGDRGKNISTLSLAEEKKHV</sequence>
<gene>
    <name evidence="3" type="ORF">VNO80_30719</name>
</gene>